<dbReference type="Pfam" id="PF17482">
    <property type="entry name" value="Phage_sheath_1C"/>
    <property type="match status" value="1"/>
</dbReference>
<comment type="similarity">
    <text evidence="1">Belongs to the myoviridae tail sheath protein family.</text>
</comment>
<reference evidence="3" key="1">
    <citation type="journal article" date="2011" name="Environ. Microbiol.">
        <title>Genomic insights into the metabolic potential of the polycyclic aromatic hydrocarbon degrading sulfate-reducing Deltaproteobacterium N47.</title>
        <authorList>
            <person name="Bergmann F."/>
            <person name="Selesi D."/>
            <person name="Weinmaier T."/>
            <person name="Tischler P."/>
            <person name="Rattei T."/>
            <person name="Meckenstock R.U."/>
        </authorList>
    </citation>
    <scope>NUCLEOTIDE SEQUENCE</scope>
</reference>
<evidence type="ECO:0000256" key="1">
    <source>
        <dbReference type="ARBA" id="ARBA00008005"/>
    </source>
</evidence>
<evidence type="ECO:0000259" key="2">
    <source>
        <dbReference type="Pfam" id="PF17482"/>
    </source>
</evidence>
<dbReference type="AlphaFoldDB" id="E1YEM3"/>
<sequence>MSTLVVPGVRVEAQFDVLPPLPAPSGIIGIAGVVDRPPVTTRLIGVSKVSELKQLIGPGTIHSMKEAVHALSNGASEVIVSAVSGGSAAILTLLNEDSVPAVLLKCRFNRKWADKLSAEVRTIRDALGNIVRVTLYLIVDGAAVETFPDLRVAPGQPDDLFDTINQKSNLVVALDAGFQNALPAEGTYIFDAPGTPINVLVDGDTSTLFQLLPKEDAEPDGLRAVLTVSDSTSTINIKVYRGAALQEELAGLTMNPDSDLYLPFVLLAKSSLIRIRAASSLAAGKRLPTATSGPVIFTDGTSPGANDYNDAIDLLTEDPRIDLICASIEPARADNEVIQIHQSLVAHAVKMADDGSPCIAFGSVTPTEAASLDKIKDHASAVRNRRFVLIAPSRAEGAVAGMVGRMNPKESPTFKTVPLFDINPSSYRESELNRLLSSTTNLLVVQERAGRGIVVLRALNTIGDQISVTRVADKAIRETKAISENFIGQLNSEDARTALKQQIFATLTRMEREGAIVPSTDGKDPAFIVDVYSTQQDFAQGIVRIDIAIRPVRAIDYIYATIRVKN</sequence>
<gene>
    <name evidence="3" type="ORF">N47_P17220</name>
</gene>
<dbReference type="EMBL" id="FR695871">
    <property type="protein sequence ID" value="CBX29017.1"/>
    <property type="molecule type" value="Genomic_DNA"/>
</dbReference>
<name>E1YEM3_9BACT</name>
<proteinExistence type="inferred from homology"/>
<evidence type="ECO:0000313" key="3">
    <source>
        <dbReference type="EMBL" id="CBX29017.1"/>
    </source>
</evidence>
<dbReference type="InterPro" id="IPR020287">
    <property type="entry name" value="Tail_sheath_C"/>
</dbReference>
<accession>E1YEM3</accession>
<feature type="domain" description="Tail sheath protein C-terminal" evidence="2">
    <location>
        <begin position="465"/>
        <end position="565"/>
    </location>
</feature>
<protein>
    <recommendedName>
        <fullName evidence="2">Tail sheath protein C-terminal domain-containing protein</fullName>
    </recommendedName>
</protein>
<dbReference type="Gene3D" id="3.10.450.690">
    <property type="match status" value="1"/>
</dbReference>
<organism evidence="3">
    <name type="scientific">uncultured Desulfobacterium sp</name>
    <dbReference type="NCBI Taxonomy" id="201089"/>
    <lineage>
        <taxon>Bacteria</taxon>
        <taxon>Pseudomonadati</taxon>
        <taxon>Thermodesulfobacteriota</taxon>
        <taxon>Desulfobacteria</taxon>
        <taxon>Desulfobacterales</taxon>
        <taxon>Desulfobacteriaceae</taxon>
        <taxon>Desulfobacterium</taxon>
        <taxon>environmental samples</taxon>
    </lineage>
</organism>